<protein>
    <submittedName>
        <fullName evidence="4">O-antigen acetylase</fullName>
    </submittedName>
</protein>
<proteinExistence type="predicted"/>
<feature type="transmembrane region" description="Helical" evidence="2">
    <location>
        <begin position="287"/>
        <end position="318"/>
    </location>
</feature>
<feature type="transmembrane region" description="Helical" evidence="2">
    <location>
        <begin position="111"/>
        <end position="133"/>
    </location>
</feature>
<dbReference type="EMBL" id="BMPI01000038">
    <property type="protein sequence ID" value="GGM55772.1"/>
    <property type="molecule type" value="Genomic_DNA"/>
</dbReference>
<evidence type="ECO:0000256" key="2">
    <source>
        <dbReference type="SAM" id="Phobius"/>
    </source>
</evidence>
<feature type="transmembrane region" description="Helical" evidence="2">
    <location>
        <begin position="245"/>
        <end position="275"/>
    </location>
</feature>
<keyword evidence="2" id="KW-0812">Transmembrane</keyword>
<feature type="transmembrane region" description="Helical" evidence="2">
    <location>
        <begin position="73"/>
        <end position="91"/>
    </location>
</feature>
<evidence type="ECO:0000256" key="1">
    <source>
        <dbReference type="SAM" id="MobiDB-lite"/>
    </source>
</evidence>
<evidence type="ECO:0000313" key="4">
    <source>
        <dbReference type="EMBL" id="GGM55772.1"/>
    </source>
</evidence>
<keyword evidence="2" id="KW-1133">Transmembrane helix</keyword>
<reference evidence="4" key="2">
    <citation type="submission" date="2020-09" db="EMBL/GenBank/DDBJ databases">
        <authorList>
            <person name="Sun Q."/>
            <person name="Ohkuma M."/>
        </authorList>
    </citation>
    <scope>NUCLEOTIDE SEQUENCE</scope>
    <source>
        <strain evidence="4">JCM 19831</strain>
    </source>
</reference>
<gene>
    <name evidence="4" type="ORF">GCM10007977_066840</name>
</gene>
<dbReference type="GO" id="GO:0016020">
    <property type="term" value="C:membrane"/>
    <property type="evidence" value="ECO:0007669"/>
    <property type="project" value="TreeGrafter"/>
</dbReference>
<comment type="caution">
    <text evidence="4">The sequence shown here is derived from an EMBL/GenBank/DDBJ whole genome shotgun (WGS) entry which is preliminary data.</text>
</comment>
<dbReference type="Proteomes" id="UP000642070">
    <property type="component" value="Unassembled WGS sequence"/>
</dbReference>
<keyword evidence="5" id="KW-1185">Reference proteome</keyword>
<feature type="domain" description="Acyltransferase 3" evidence="3">
    <location>
        <begin position="37"/>
        <end position="377"/>
    </location>
</feature>
<dbReference type="PANTHER" id="PTHR23028">
    <property type="entry name" value="ACETYLTRANSFERASE"/>
    <property type="match status" value="1"/>
</dbReference>
<evidence type="ECO:0000259" key="3">
    <source>
        <dbReference type="Pfam" id="PF01757"/>
    </source>
</evidence>
<dbReference type="AlphaFoldDB" id="A0A917U473"/>
<feature type="transmembrane region" description="Helical" evidence="2">
    <location>
        <begin position="43"/>
        <end position="61"/>
    </location>
</feature>
<feature type="transmembrane region" description="Helical" evidence="2">
    <location>
        <begin position="363"/>
        <end position="384"/>
    </location>
</feature>
<dbReference type="Pfam" id="PF01757">
    <property type="entry name" value="Acyl_transf_3"/>
    <property type="match status" value="1"/>
</dbReference>
<dbReference type="InterPro" id="IPR050879">
    <property type="entry name" value="Acyltransferase_3"/>
</dbReference>
<keyword evidence="2" id="KW-0472">Membrane</keyword>
<accession>A0A917U473</accession>
<dbReference type="GO" id="GO:0009103">
    <property type="term" value="P:lipopolysaccharide biosynthetic process"/>
    <property type="evidence" value="ECO:0007669"/>
    <property type="project" value="TreeGrafter"/>
</dbReference>
<dbReference type="PANTHER" id="PTHR23028:SF53">
    <property type="entry name" value="ACYL_TRANSF_3 DOMAIN-CONTAINING PROTEIN"/>
    <property type="match status" value="1"/>
</dbReference>
<evidence type="ECO:0000313" key="5">
    <source>
        <dbReference type="Proteomes" id="UP000642070"/>
    </source>
</evidence>
<sequence length="422" mass="45643">MSTTAGGRAIPHAREAPAIERHQRYTLENTWHGRDNGIGALRLLLALAVVFDHAGSLGFGWEDLGTTLFRGQTNVGTIAVYGFFVISGLLITRSARRTGLVRFAWHRALRILPGLWVCLLVTAFAVAPLVALYERGTLAGFWGGPKGPVQYVTGNWFTGVRQYGIHDLLAETPWGRQIGSTSVFDGALWSLIYETTCYAAVAGLAVTAVLRRARWLVPAAAGVLLGIVAADQLRGWIPTGPPSEYYGAVVLPLLGTVSVQWLIHLGALFLIGATIELYRERVPISDQLAAACGVALAVSLLFGGFFITGFPALAYLLVWAAVRMPRRLRRIGATDDYSYGIYIYGFVVQQVLATLGVNAWGYAAYTGISLALTVALAAMSWHLVERRALTLKDLRLPAAPRRRPARASRPASRANDSADAEA</sequence>
<feature type="region of interest" description="Disordered" evidence="1">
    <location>
        <begin position="400"/>
        <end position="422"/>
    </location>
</feature>
<feature type="transmembrane region" description="Helical" evidence="2">
    <location>
        <begin position="339"/>
        <end position="357"/>
    </location>
</feature>
<dbReference type="RefSeq" id="WP_190253988.1">
    <property type="nucleotide sequence ID" value="NZ_BMPI01000038.1"/>
</dbReference>
<dbReference type="InterPro" id="IPR002656">
    <property type="entry name" value="Acyl_transf_3_dom"/>
</dbReference>
<name>A0A917U473_9ACTN</name>
<reference evidence="4" key="1">
    <citation type="journal article" date="2014" name="Int. J. Syst. Evol. Microbiol.">
        <title>Complete genome sequence of Corynebacterium casei LMG S-19264T (=DSM 44701T), isolated from a smear-ripened cheese.</title>
        <authorList>
            <consortium name="US DOE Joint Genome Institute (JGI-PGF)"/>
            <person name="Walter F."/>
            <person name="Albersmeier A."/>
            <person name="Kalinowski J."/>
            <person name="Ruckert C."/>
        </authorList>
    </citation>
    <scope>NUCLEOTIDE SEQUENCE</scope>
    <source>
        <strain evidence="4">JCM 19831</strain>
    </source>
</reference>
<organism evidence="4 5">
    <name type="scientific">Dactylosporangium sucinum</name>
    <dbReference type="NCBI Taxonomy" id="1424081"/>
    <lineage>
        <taxon>Bacteria</taxon>
        <taxon>Bacillati</taxon>
        <taxon>Actinomycetota</taxon>
        <taxon>Actinomycetes</taxon>
        <taxon>Micromonosporales</taxon>
        <taxon>Micromonosporaceae</taxon>
        <taxon>Dactylosporangium</taxon>
    </lineage>
</organism>
<dbReference type="GO" id="GO:0016747">
    <property type="term" value="F:acyltransferase activity, transferring groups other than amino-acyl groups"/>
    <property type="evidence" value="ECO:0007669"/>
    <property type="project" value="InterPro"/>
</dbReference>